<keyword evidence="4" id="KW-1185">Reference proteome</keyword>
<proteinExistence type="predicted"/>
<sequence length="136" mass="14357">MLGLPAGFFPGGPGRIAAAAVTSLSCMSLLETVMLVEDEPDVRGLATELFRSIGYETVEASSASETAEIMRERADIDVVFTDIAMPHGISGVNWSCWCGPASGDSEPTVARRGRIGSLLCLSPQLPYRASAKRLAP</sequence>
<dbReference type="Gene3D" id="3.40.50.2300">
    <property type="match status" value="1"/>
</dbReference>
<comment type="caution">
    <text evidence="3">The sequence shown here is derived from an EMBL/GenBank/DDBJ whole genome shotgun (WGS) entry which is preliminary data.</text>
</comment>
<protein>
    <submittedName>
        <fullName evidence="3">Response regulator</fullName>
    </submittedName>
</protein>
<evidence type="ECO:0000256" key="1">
    <source>
        <dbReference type="PROSITE-ProRule" id="PRU00169"/>
    </source>
</evidence>
<evidence type="ECO:0000259" key="2">
    <source>
        <dbReference type="PROSITE" id="PS50110"/>
    </source>
</evidence>
<keyword evidence="1" id="KW-0597">Phosphoprotein</keyword>
<dbReference type="SUPFAM" id="SSF52172">
    <property type="entry name" value="CheY-like"/>
    <property type="match status" value="1"/>
</dbReference>
<name>A0ABU8J0H3_9BURK</name>
<reference evidence="3 4" key="1">
    <citation type="journal article" date="2022" name="Arch. Microbiol.">
        <title>Paraburkholderia bengalensis sp. nov. isolated from roots of Oryza sativa, IR64.</title>
        <authorList>
            <person name="Nag P."/>
            <person name="Mondal N."/>
            <person name="Sarkar J."/>
            <person name="Das S."/>
        </authorList>
    </citation>
    <scope>NUCLEOTIDE SEQUENCE [LARGE SCALE GENOMIC DNA]</scope>
    <source>
        <strain evidence="3 4">IR64_4_BI</strain>
    </source>
</reference>
<feature type="modified residue" description="4-aspartylphosphate" evidence="1">
    <location>
        <position position="82"/>
    </location>
</feature>
<accession>A0ABU8J0H3</accession>
<dbReference type="Pfam" id="PF00072">
    <property type="entry name" value="Response_reg"/>
    <property type="match status" value="1"/>
</dbReference>
<dbReference type="PROSITE" id="PS50110">
    <property type="entry name" value="RESPONSE_REGULATORY"/>
    <property type="match status" value="1"/>
</dbReference>
<gene>
    <name evidence="3" type="ORF">H3V53_30950</name>
</gene>
<dbReference type="EMBL" id="JACFYJ010000073">
    <property type="protein sequence ID" value="MEI6001420.1"/>
    <property type="molecule type" value="Genomic_DNA"/>
</dbReference>
<dbReference type="InterPro" id="IPR011006">
    <property type="entry name" value="CheY-like_superfamily"/>
</dbReference>
<evidence type="ECO:0000313" key="4">
    <source>
        <dbReference type="Proteomes" id="UP001386437"/>
    </source>
</evidence>
<dbReference type="Proteomes" id="UP001386437">
    <property type="component" value="Unassembled WGS sequence"/>
</dbReference>
<feature type="domain" description="Response regulatory" evidence="2">
    <location>
        <begin position="32"/>
        <end position="136"/>
    </location>
</feature>
<dbReference type="InterPro" id="IPR001789">
    <property type="entry name" value="Sig_transdc_resp-reg_receiver"/>
</dbReference>
<evidence type="ECO:0000313" key="3">
    <source>
        <dbReference type="EMBL" id="MEI6001420.1"/>
    </source>
</evidence>
<organism evidence="3 4">
    <name type="scientific">Paraburkholderia bengalensis</name>
    <dbReference type="NCBI Taxonomy" id="2747562"/>
    <lineage>
        <taxon>Bacteria</taxon>
        <taxon>Pseudomonadati</taxon>
        <taxon>Pseudomonadota</taxon>
        <taxon>Betaproteobacteria</taxon>
        <taxon>Burkholderiales</taxon>
        <taxon>Burkholderiaceae</taxon>
        <taxon>Paraburkholderia</taxon>
    </lineage>
</organism>